<gene>
    <name evidence="2" type="ORF">NE579_15775</name>
    <name evidence="3" type="ORF">NE579_16475</name>
</gene>
<evidence type="ECO:0000313" key="3">
    <source>
        <dbReference type="EMBL" id="MCQ4772006.1"/>
    </source>
</evidence>
<dbReference type="Proteomes" id="UP001204562">
    <property type="component" value="Unassembled WGS sequence"/>
</dbReference>
<organism evidence="3 4">
    <name type="scientific">Intestinimonas massiliensis</name>
    <name type="common">ex Afouda et al. 2020</name>
    <dbReference type="NCBI Taxonomy" id="1673721"/>
    <lineage>
        <taxon>Bacteria</taxon>
        <taxon>Bacillati</taxon>
        <taxon>Bacillota</taxon>
        <taxon>Clostridia</taxon>
        <taxon>Eubacteriales</taxon>
        <taxon>Intestinimonas</taxon>
    </lineage>
</organism>
<dbReference type="AlphaFoldDB" id="A0AAW5JU65"/>
<feature type="domain" description="Lactate racemase C-terminal" evidence="1">
    <location>
        <begin position="2"/>
        <end position="82"/>
    </location>
</feature>
<feature type="non-terminal residue" evidence="3">
    <location>
        <position position="1"/>
    </location>
</feature>
<reference evidence="3" key="1">
    <citation type="submission" date="2022-06" db="EMBL/GenBank/DDBJ databases">
        <title>Isolation of gut microbiota from human fecal samples.</title>
        <authorList>
            <person name="Pamer E.G."/>
            <person name="Barat B."/>
            <person name="Waligurski E."/>
            <person name="Medina S."/>
            <person name="Paddock L."/>
            <person name="Mostad J."/>
        </authorList>
    </citation>
    <scope>NUCLEOTIDE SEQUENCE</scope>
    <source>
        <strain evidence="3">DFI.9.91</strain>
    </source>
</reference>
<accession>A0AAW5JU65</accession>
<sequence>QEETLKIPMEQTNPDQWEYQILVRMMCKHHIIFVSDPSARQFVEDMKLEYAPDLETALDRAYALKGKDAHTVVIPNGISVIVEE</sequence>
<dbReference type="InterPro" id="IPR048520">
    <property type="entry name" value="LarA_C"/>
</dbReference>
<evidence type="ECO:0000313" key="2">
    <source>
        <dbReference type="EMBL" id="MCQ4771886.1"/>
    </source>
</evidence>
<proteinExistence type="predicted"/>
<dbReference type="EMBL" id="JANFYS010000086">
    <property type="protein sequence ID" value="MCQ4771886.1"/>
    <property type="molecule type" value="Genomic_DNA"/>
</dbReference>
<dbReference type="EMBL" id="JANFYS010000254">
    <property type="protein sequence ID" value="MCQ4772006.1"/>
    <property type="molecule type" value="Genomic_DNA"/>
</dbReference>
<comment type="caution">
    <text evidence="3">The sequence shown here is derived from an EMBL/GenBank/DDBJ whole genome shotgun (WGS) entry which is preliminary data.</text>
</comment>
<protein>
    <submittedName>
        <fullName evidence="3">Lactate racemization operon protein LarA</fullName>
    </submittedName>
</protein>
<dbReference type="Gene3D" id="3.90.226.30">
    <property type="match status" value="1"/>
</dbReference>
<evidence type="ECO:0000259" key="1">
    <source>
        <dbReference type="Pfam" id="PF21113"/>
    </source>
</evidence>
<dbReference type="InterPro" id="IPR043166">
    <property type="entry name" value="LarA-like_C"/>
</dbReference>
<name>A0AAW5JU65_9FIRM</name>
<dbReference type="Pfam" id="PF21113">
    <property type="entry name" value="LarA_C"/>
    <property type="match status" value="1"/>
</dbReference>
<evidence type="ECO:0000313" key="4">
    <source>
        <dbReference type="Proteomes" id="UP001204562"/>
    </source>
</evidence>